<reference evidence="4 5" key="1">
    <citation type="journal article" date="2018" name="ISME J.">
        <title>Endosymbiont genomes yield clues of tubeworm success.</title>
        <authorList>
            <person name="Li Y."/>
            <person name="Liles M.R."/>
            <person name="Halanych K.M."/>
        </authorList>
    </citation>
    <scope>NUCLEOTIDE SEQUENCE [LARGE SCALE GENOMIC DNA]</scope>
    <source>
        <strain evidence="4">A1464</strain>
    </source>
</reference>
<evidence type="ECO:0000256" key="2">
    <source>
        <dbReference type="PROSITE-ProRule" id="PRU00169"/>
    </source>
</evidence>
<protein>
    <submittedName>
        <fullName evidence="4">Response regulator</fullName>
    </submittedName>
</protein>
<keyword evidence="5" id="KW-1185">Reference proteome</keyword>
<dbReference type="PANTHER" id="PTHR44591">
    <property type="entry name" value="STRESS RESPONSE REGULATOR PROTEIN 1"/>
    <property type="match status" value="1"/>
</dbReference>
<organism evidence="4 5">
    <name type="scientific">endosymbiont of Galathealinum brachiosum</name>
    <dbReference type="NCBI Taxonomy" id="2200906"/>
    <lineage>
        <taxon>Bacteria</taxon>
        <taxon>Pseudomonadati</taxon>
        <taxon>Pseudomonadota</taxon>
        <taxon>Gammaproteobacteria</taxon>
        <taxon>sulfur-oxidizing symbionts</taxon>
    </lineage>
</organism>
<keyword evidence="1 2" id="KW-0597">Phosphoprotein</keyword>
<dbReference type="InterPro" id="IPR050595">
    <property type="entry name" value="Bact_response_regulator"/>
</dbReference>
<dbReference type="Gene3D" id="3.40.50.2300">
    <property type="match status" value="1"/>
</dbReference>
<sequence>MKKILVVDDEAPVRKMLRSMFKNDNYEIVEADNGVTAKAMCLKGDIDLIITDIVMPEKHGVDLVMELKKEVPDLPIIAISGGGGVSGRFDYLEIANLMGADNILRKPFEAKDLRDIVHDVLGNKHE</sequence>
<dbReference type="InterPro" id="IPR011006">
    <property type="entry name" value="CheY-like_superfamily"/>
</dbReference>
<dbReference type="Pfam" id="PF00072">
    <property type="entry name" value="Response_reg"/>
    <property type="match status" value="1"/>
</dbReference>
<dbReference type="PROSITE" id="PS50110">
    <property type="entry name" value="RESPONSE_REGULATORY"/>
    <property type="match status" value="1"/>
</dbReference>
<evidence type="ECO:0000313" key="5">
    <source>
        <dbReference type="Proteomes" id="UP000254266"/>
    </source>
</evidence>
<feature type="modified residue" description="4-aspartylphosphate" evidence="2">
    <location>
        <position position="52"/>
    </location>
</feature>
<dbReference type="InterPro" id="IPR001789">
    <property type="entry name" value="Sig_transdc_resp-reg_receiver"/>
</dbReference>
<dbReference type="PANTHER" id="PTHR44591:SF23">
    <property type="entry name" value="CHEY SUBFAMILY"/>
    <property type="match status" value="1"/>
</dbReference>
<dbReference type="AlphaFoldDB" id="A0A370DLB4"/>
<gene>
    <name evidence="4" type="ORF">DIZ80_01880</name>
</gene>
<evidence type="ECO:0000313" key="4">
    <source>
        <dbReference type="EMBL" id="RDH85699.1"/>
    </source>
</evidence>
<name>A0A370DLB4_9GAMM</name>
<evidence type="ECO:0000256" key="1">
    <source>
        <dbReference type="ARBA" id="ARBA00022553"/>
    </source>
</evidence>
<dbReference type="Proteomes" id="UP000254266">
    <property type="component" value="Unassembled WGS sequence"/>
</dbReference>
<dbReference type="SUPFAM" id="SSF52172">
    <property type="entry name" value="CheY-like"/>
    <property type="match status" value="1"/>
</dbReference>
<proteinExistence type="predicted"/>
<dbReference type="GO" id="GO:0000160">
    <property type="term" value="P:phosphorelay signal transduction system"/>
    <property type="evidence" value="ECO:0007669"/>
    <property type="project" value="InterPro"/>
</dbReference>
<dbReference type="SMART" id="SM00448">
    <property type="entry name" value="REC"/>
    <property type="match status" value="1"/>
</dbReference>
<evidence type="ECO:0000259" key="3">
    <source>
        <dbReference type="PROSITE" id="PS50110"/>
    </source>
</evidence>
<comment type="caution">
    <text evidence="4">The sequence shown here is derived from an EMBL/GenBank/DDBJ whole genome shotgun (WGS) entry which is preliminary data.</text>
</comment>
<dbReference type="EMBL" id="QFXC01000003">
    <property type="protein sequence ID" value="RDH85699.1"/>
    <property type="molecule type" value="Genomic_DNA"/>
</dbReference>
<feature type="domain" description="Response regulatory" evidence="3">
    <location>
        <begin position="3"/>
        <end position="121"/>
    </location>
</feature>
<accession>A0A370DLB4</accession>